<feature type="transmembrane region" description="Helical" evidence="1">
    <location>
        <begin position="462"/>
        <end position="484"/>
    </location>
</feature>
<dbReference type="OMA" id="TITWNEV"/>
<keyword evidence="1" id="KW-0812">Transmembrane</keyword>
<dbReference type="AlphaFoldDB" id="A0A1B8AME9"/>
<dbReference type="STRING" id="36050.A0A1B8AME9"/>
<protein>
    <submittedName>
        <fullName evidence="2">Uncharacterized protein</fullName>
    </submittedName>
</protein>
<accession>A0A1B8AME9</accession>
<evidence type="ECO:0000313" key="2">
    <source>
        <dbReference type="EMBL" id="OBS21739.1"/>
    </source>
</evidence>
<gene>
    <name evidence="2" type="ORF">FPOA_08076</name>
</gene>
<name>A0A1B8AME9_FUSPO</name>
<evidence type="ECO:0000256" key="1">
    <source>
        <dbReference type="SAM" id="Phobius"/>
    </source>
</evidence>
<proteinExistence type="predicted"/>
<keyword evidence="1" id="KW-1133">Transmembrane helix</keyword>
<keyword evidence="1" id="KW-0472">Membrane</keyword>
<dbReference type="Proteomes" id="UP000091967">
    <property type="component" value="Unassembled WGS sequence"/>
</dbReference>
<evidence type="ECO:0000313" key="3">
    <source>
        <dbReference type="Proteomes" id="UP000091967"/>
    </source>
</evidence>
<dbReference type="EMBL" id="LYXU01000003">
    <property type="protein sequence ID" value="OBS21739.1"/>
    <property type="molecule type" value="Genomic_DNA"/>
</dbReference>
<organism evidence="2 3">
    <name type="scientific">Fusarium poae</name>
    <dbReference type="NCBI Taxonomy" id="36050"/>
    <lineage>
        <taxon>Eukaryota</taxon>
        <taxon>Fungi</taxon>
        <taxon>Dikarya</taxon>
        <taxon>Ascomycota</taxon>
        <taxon>Pezizomycotina</taxon>
        <taxon>Sordariomycetes</taxon>
        <taxon>Hypocreomycetidae</taxon>
        <taxon>Hypocreales</taxon>
        <taxon>Nectriaceae</taxon>
        <taxon>Fusarium</taxon>
    </lineage>
</organism>
<reference evidence="2 3" key="1">
    <citation type="submission" date="2016-06" db="EMBL/GenBank/DDBJ databases">
        <title>Living apart together: crosstalk between the core and supernumerary genomes in a fungal plant pathogen.</title>
        <authorList>
            <person name="Vanheule A."/>
            <person name="Audenaert K."/>
            <person name="Warris S."/>
            <person name="Van De Geest H."/>
            <person name="Schijlen E."/>
            <person name="Hofte M."/>
            <person name="De Saeger S."/>
            <person name="Haesaert G."/>
            <person name="Waalwijk C."/>
            <person name="Van Der Lee T."/>
        </authorList>
    </citation>
    <scope>NUCLEOTIDE SEQUENCE [LARGE SCALE GENOMIC DNA]</scope>
    <source>
        <strain evidence="2 3">2516</strain>
    </source>
</reference>
<keyword evidence="3" id="KW-1185">Reference proteome</keyword>
<sequence>MALTQDQEREIYLAYKDIFNKNYSQLRRLKGVQQRINDTRNQPIVQTSIGKYGKNEVVKTIRVLLEAKVFESEKIAGMRFSKGEPSPPPTLDPLDLGQKGVTFTNLDLLLGTSPDPVETREPLKIEREEDIQASQVCGVSSAGIDERLSSTSHLHEQELETLQNTTTLVSPITSKGNSTNMAALKGSRLGSTLLPIVNPPFKTQHLILKRMQTILEHVCFNFAKDNMPEILINKRWDCPEAGELDIWVIQFKKRLGELERRACSKGIEVSLGPLLNSISNIRHLAVHRRLIHANHLALLSSHAVVFCTLLDTSDAGALSTLQTVRDSVEIHLSALSDLKHDIGKKLDNALEEMAARREELDALEQKIIQEAHDKLESHQTIAWNKVDRLLPYRYNEPYPLNMPKPSSVGGVQTMLSLWSRSRLFLGHAFYSISVVVQLLKQHIAGYFHTIRQSNIIRYASRVFRLILFISILIPLLASVAYLSLGAWDLIRVSQTKKASA</sequence>
<comment type="caution">
    <text evidence="2">The sequence shown here is derived from an EMBL/GenBank/DDBJ whole genome shotgun (WGS) entry which is preliminary data.</text>
</comment>